<keyword evidence="2 7" id="KW-0288">FMN</keyword>
<name>A0A8E4EZ71_9ENTR</name>
<dbReference type="InterPro" id="IPR026816">
    <property type="entry name" value="Flavodoxin_dom"/>
</dbReference>
<comment type="subcellular location">
    <subcellularLocation>
        <location evidence="7">Cell membrane</location>
        <topology evidence="7">Peripheral membrane protein</topology>
    </subcellularLocation>
</comment>
<dbReference type="SUPFAM" id="SSF52218">
    <property type="entry name" value="Flavoproteins"/>
    <property type="match status" value="1"/>
</dbReference>
<dbReference type="GO" id="GO:0004729">
    <property type="term" value="F:oxygen-dependent protoporphyrinogen oxidase activity"/>
    <property type="evidence" value="ECO:0007669"/>
    <property type="project" value="InterPro"/>
</dbReference>
<dbReference type="InterPro" id="IPR001226">
    <property type="entry name" value="Flavodoxin_CS"/>
</dbReference>
<dbReference type="GO" id="GO:0009055">
    <property type="term" value="F:electron transfer activity"/>
    <property type="evidence" value="ECO:0007669"/>
    <property type="project" value="InterPro"/>
</dbReference>
<keyword evidence="10" id="KW-1185">Reference proteome</keyword>
<keyword evidence="5" id="KW-0472">Membrane</keyword>
<evidence type="ECO:0000256" key="4">
    <source>
        <dbReference type="ARBA" id="ARBA00023002"/>
    </source>
</evidence>
<dbReference type="Gene3D" id="3.40.50.360">
    <property type="match status" value="1"/>
</dbReference>
<comment type="cofactor">
    <cofactor evidence="7">
        <name>FMN</name>
        <dbReference type="ChEBI" id="CHEBI:58210"/>
    </cofactor>
    <text evidence="7">Binds 1 FMN non-covalently per subunit.</text>
</comment>
<dbReference type="HAMAP" id="MF_00853">
    <property type="entry name" value="HemG"/>
    <property type="match status" value="1"/>
</dbReference>
<evidence type="ECO:0000256" key="6">
    <source>
        <dbReference type="ARBA" id="ARBA00023244"/>
    </source>
</evidence>
<dbReference type="Proteomes" id="UP000683585">
    <property type="component" value="Chromosome"/>
</dbReference>
<feature type="domain" description="Flavodoxin" evidence="8">
    <location>
        <begin position="5"/>
        <end position="152"/>
    </location>
</feature>
<dbReference type="EMBL" id="LR890047">
    <property type="protein sequence ID" value="CAD6512959.1"/>
    <property type="molecule type" value="Genomic_DNA"/>
</dbReference>
<protein>
    <recommendedName>
        <fullName evidence="7">Protoporphyrinogen IX dehydrogenase [quinone]</fullName>
        <ecNumber evidence="7">1.3.5.3</ecNumber>
    </recommendedName>
    <alternativeName>
        <fullName evidence="7">Protoporphyrinogen IX dehydrogenase [menaquinone]</fullName>
    </alternativeName>
    <alternativeName>
        <fullName evidence="7">Protoporphyrinogen IX dehydrogenase [ubiquinone]</fullName>
    </alternativeName>
    <alternativeName>
        <fullName evidence="7">Protoporphyrinogen oxidase</fullName>
        <shortName evidence="7">PPO</shortName>
    </alternativeName>
</protein>
<dbReference type="PANTHER" id="PTHR38030">
    <property type="entry name" value="PROTOPORPHYRINOGEN IX DEHYDROGENASE [MENAQUINONE]"/>
    <property type="match status" value="1"/>
</dbReference>
<evidence type="ECO:0000313" key="9">
    <source>
        <dbReference type="EMBL" id="CAD6512959.1"/>
    </source>
</evidence>
<evidence type="ECO:0000256" key="5">
    <source>
        <dbReference type="ARBA" id="ARBA00023136"/>
    </source>
</evidence>
<dbReference type="Pfam" id="PF12724">
    <property type="entry name" value="Flavodoxin_5"/>
    <property type="match status" value="1"/>
</dbReference>
<evidence type="ECO:0000256" key="7">
    <source>
        <dbReference type="HAMAP-Rule" id="MF_00853"/>
    </source>
</evidence>
<dbReference type="GO" id="GO:0070819">
    <property type="term" value="F:menaquinone-dependent protoporphyrinogen oxidase activity"/>
    <property type="evidence" value="ECO:0007669"/>
    <property type="project" value="UniProtKB-UniRule"/>
</dbReference>
<dbReference type="GO" id="GO:0010181">
    <property type="term" value="F:FMN binding"/>
    <property type="evidence" value="ECO:0007669"/>
    <property type="project" value="UniProtKB-UniRule"/>
</dbReference>
<keyword evidence="1 7" id="KW-0285">Flavoprotein</keyword>
<comment type="function">
    <text evidence="7">Catalyzes the 6-electron oxidation of protoporphyrinogen IX to form protoporphyrin IX; under anaerobic conditions uses menaquinone as an electron acceptor, under aerobic conditions uses ubiquinone as an electron acceptor.</text>
</comment>
<comment type="similarity">
    <text evidence="7">Belongs to the HemG family.</text>
</comment>
<dbReference type="GO" id="GO:0006782">
    <property type="term" value="P:protoporphyrinogen IX biosynthetic process"/>
    <property type="evidence" value="ECO:0007669"/>
    <property type="project" value="UniProtKB-UniRule"/>
</dbReference>
<evidence type="ECO:0000256" key="3">
    <source>
        <dbReference type="ARBA" id="ARBA00022741"/>
    </source>
</evidence>
<keyword evidence="3 7" id="KW-0547">Nucleotide-binding</keyword>
<sequence>MMRALILYTSYYGQTKAIASYISSILIATTECDLRDLSSSMDINLIQYTSVMIGSSVRYGHFHRALYEFIRLNLRQLNNMQSAFFAVNLVARKPQHRTPQSNTYTKKFLLATPWRPKQCSVFAGALRYPRYSWLDRTIIKLIMKITNGETDTTKEVEYTDWQDVRRAALQFSCLTREFM</sequence>
<comment type="catalytic activity">
    <reaction evidence="7">
        <text>protoporphyrinogen IX + 3 a ubiquinone = protoporphyrin IX + 3 a ubiquinol</text>
        <dbReference type="Rhea" id="RHEA:63936"/>
        <dbReference type="Rhea" id="RHEA-COMP:9565"/>
        <dbReference type="Rhea" id="RHEA-COMP:9566"/>
        <dbReference type="ChEBI" id="CHEBI:16389"/>
        <dbReference type="ChEBI" id="CHEBI:17976"/>
        <dbReference type="ChEBI" id="CHEBI:57306"/>
        <dbReference type="ChEBI" id="CHEBI:57307"/>
    </reaction>
</comment>
<organism evidence="9 10">
    <name type="scientific">Candidatus Profftia tarda</name>
    <dbReference type="NCBI Taxonomy" id="1177216"/>
    <lineage>
        <taxon>Bacteria</taxon>
        <taxon>Pseudomonadati</taxon>
        <taxon>Pseudomonadota</taxon>
        <taxon>Gammaproteobacteria</taxon>
        <taxon>Enterobacterales</taxon>
        <taxon>Enterobacteriaceae</taxon>
        <taxon>Candidatus Profftia</taxon>
    </lineage>
</organism>
<comment type="catalytic activity">
    <reaction evidence="7">
        <text>protoporphyrinogen IX + 3 a menaquinone = protoporphyrin IX + 3 a menaquinol</text>
        <dbReference type="Rhea" id="RHEA:27409"/>
        <dbReference type="Rhea" id="RHEA-COMP:9537"/>
        <dbReference type="Rhea" id="RHEA-COMP:9539"/>
        <dbReference type="ChEBI" id="CHEBI:16374"/>
        <dbReference type="ChEBI" id="CHEBI:18151"/>
        <dbReference type="ChEBI" id="CHEBI:57306"/>
        <dbReference type="ChEBI" id="CHEBI:57307"/>
        <dbReference type="EC" id="1.3.5.3"/>
    </reaction>
</comment>
<dbReference type="PROSITE" id="PS00201">
    <property type="entry name" value="FLAVODOXIN"/>
    <property type="match status" value="1"/>
</dbReference>
<dbReference type="InterPro" id="IPR044264">
    <property type="entry name" value="HemG"/>
</dbReference>
<dbReference type="UniPathway" id="UPA00251">
    <property type="reaction ID" value="UER00324"/>
</dbReference>
<gene>
    <name evidence="7 9" type="primary">hemG</name>
    <name evidence="9" type="ORF">PROFFT_A_06710</name>
</gene>
<dbReference type="GO" id="GO:0005886">
    <property type="term" value="C:plasma membrane"/>
    <property type="evidence" value="ECO:0007669"/>
    <property type="project" value="UniProtKB-SubCell"/>
</dbReference>
<reference evidence="9" key="1">
    <citation type="submission" date="2020-10" db="EMBL/GenBank/DDBJ databases">
        <authorList>
            <person name="Szabo G."/>
        </authorList>
    </citation>
    <scope>NUCLEOTIDE SEQUENCE</scope>
    <source>
        <strain evidence="9">PROFFT</strain>
    </source>
</reference>
<keyword evidence="6 7" id="KW-0627">Porphyrin biosynthesis</keyword>
<evidence type="ECO:0000313" key="10">
    <source>
        <dbReference type="Proteomes" id="UP000683585"/>
    </source>
</evidence>
<keyword evidence="7" id="KW-1003">Cell membrane</keyword>
<dbReference type="EC" id="1.3.5.3" evidence="7"/>
<dbReference type="KEGG" id="ptf:PROFFT_A_06710"/>
<dbReference type="InterPro" id="IPR052200">
    <property type="entry name" value="Protoporphyrinogen_IX_DH"/>
</dbReference>
<keyword evidence="4 7" id="KW-0560">Oxidoreductase</keyword>
<comment type="pathway">
    <text evidence="7">Porphyrin-containing compound metabolism; protoporphyrin-IX biosynthesis; protoporphyrin-IX from protoporphyrinogen-IX: step 1/1.</text>
</comment>
<accession>A0A8E4EZ71</accession>
<proteinExistence type="inferred from homology"/>
<evidence type="ECO:0000256" key="1">
    <source>
        <dbReference type="ARBA" id="ARBA00022630"/>
    </source>
</evidence>
<dbReference type="AlphaFoldDB" id="A0A8E4EZ71"/>
<evidence type="ECO:0000256" key="2">
    <source>
        <dbReference type="ARBA" id="ARBA00022643"/>
    </source>
</evidence>
<dbReference type="PANTHER" id="PTHR38030:SF2">
    <property type="entry name" value="PROTOPORPHYRINOGEN IX DEHYDROGENASE [QUINONE]"/>
    <property type="match status" value="1"/>
</dbReference>
<dbReference type="NCBIfam" id="NF008316">
    <property type="entry name" value="PRK11104.1"/>
    <property type="match status" value="1"/>
</dbReference>
<comment type="catalytic activity">
    <reaction evidence="7">
        <text>protoporphyrinogen IX + 3 a quinone = protoporphyrin IX + 3 a quinol</text>
        <dbReference type="Rhea" id="RHEA:65032"/>
        <dbReference type="ChEBI" id="CHEBI:24646"/>
        <dbReference type="ChEBI" id="CHEBI:57306"/>
        <dbReference type="ChEBI" id="CHEBI:57307"/>
        <dbReference type="ChEBI" id="CHEBI:132124"/>
        <dbReference type="EC" id="1.3.5.3"/>
    </reaction>
</comment>
<dbReference type="InterPro" id="IPR029039">
    <property type="entry name" value="Flavoprotein-like_sf"/>
</dbReference>
<evidence type="ECO:0000259" key="8">
    <source>
        <dbReference type="Pfam" id="PF12724"/>
    </source>
</evidence>